<evidence type="ECO:0000313" key="1">
    <source>
        <dbReference type="EMBL" id="JAD65365.1"/>
    </source>
</evidence>
<dbReference type="AlphaFoldDB" id="A0A0A9BW14"/>
<reference evidence="1" key="2">
    <citation type="journal article" date="2015" name="Data Brief">
        <title>Shoot transcriptome of the giant reed, Arundo donax.</title>
        <authorList>
            <person name="Barrero R.A."/>
            <person name="Guerrero F.D."/>
            <person name="Moolhuijzen P."/>
            <person name="Goolsby J.A."/>
            <person name="Tidwell J."/>
            <person name="Bellgard S.E."/>
            <person name="Bellgard M.I."/>
        </authorList>
    </citation>
    <scope>NUCLEOTIDE SEQUENCE</scope>
    <source>
        <tissue evidence="1">Shoot tissue taken approximately 20 cm above the soil surface</tissue>
    </source>
</reference>
<proteinExistence type="predicted"/>
<organism evidence="1">
    <name type="scientific">Arundo donax</name>
    <name type="common">Giant reed</name>
    <name type="synonym">Donax arundinaceus</name>
    <dbReference type="NCBI Taxonomy" id="35708"/>
    <lineage>
        <taxon>Eukaryota</taxon>
        <taxon>Viridiplantae</taxon>
        <taxon>Streptophyta</taxon>
        <taxon>Embryophyta</taxon>
        <taxon>Tracheophyta</taxon>
        <taxon>Spermatophyta</taxon>
        <taxon>Magnoliopsida</taxon>
        <taxon>Liliopsida</taxon>
        <taxon>Poales</taxon>
        <taxon>Poaceae</taxon>
        <taxon>PACMAD clade</taxon>
        <taxon>Arundinoideae</taxon>
        <taxon>Arundineae</taxon>
        <taxon>Arundo</taxon>
    </lineage>
</organism>
<dbReference type="EMBL" id="GBRH01232530">
    <property type="protein sequence ID" value="JAD65365.1"/>
    <property type="molecule type" value="Transcribed_RNA"/>
</dbReference>
<sequence length="29" mass="3497">MQHIYWDHDRFTIIYLKPSGVSKGIEQSF</sequence>
<protein>
    <submittedName>
        <fullName evidence="1">Uncharacterized protein</fullName>
    </submittedName>
</protein>
<reference evidence="1" key="1">
    <citation type="submission" date="2014-09" db="EMBL/GenBank/DDBJ databases">
        <authorList>
            <person name="Magalhaes I.L.F."/>
            <person name="Oliveira U."/>
            <person name="Santos F.R."/>
            <person name="Vidigal T.H.D.A."/>
            <person name="Brescovit A.D."/>
            <person name="Santos A.J."/>
        </authorList>
    </citation>
    <scope>NUCLEOTIDE SEQUENCE</scope>
    <source>
        <tissue evidence="1">Shoot tissue taken approximately 20 cm above the soil surface</tissue>
    </source>
</reference>
<name>A0A0A9BW14_ARUDO</name>
<accession>A0A0A9BW14</accession>